<dbReference type="GO" id="GO:0004252">
    <property type="term" value="F:serine-type endopeptidase activity"/>
    <property type="evidence" value="ECO:0007669"/>
    <property type="project" value="InterPro"/>
</dbReference>
<name>A0A4P9YTH4_9FUNG</name>
<evidence type="ECO:0000256" key="10">
    <source>
        <dbReference type="ARBA" id="ARBA00023136"/>
    </source>
</evidence>
<evidence type="ECO:0000256" key="6">
    <source>
        <dbReference type="ARBA" id="ARBA00022792"/>
    </source>
</evidence>
<dbReference type="Pfam" id="PF10502">
    <property type="entry name" value="Peptidase_S26"/>
    <property type="match status" value="1"/>
</dbReference>
<organism evidence="12 13">
    <name type="scientific">Syncephalis pseudoplumigaleata</name>
    <dbReference type="NCBI Taxonomy" id="1712513"/>
    <lineage>
        <taxon>Eukaryota</taxon>
        <taxon>Fungi</taxon>
        <taxon>Fungi incertae sedis</taxon>
        <taxon>Zoopagomycota</taxon>
        <taxon>Zoopagomycotina</taxon>
        <taxon>Zoopagomycetes</taxon>
        <taxon>Zoopagales</taxon>
        <taxon>Piptocephalidaceae</taxon>
        <taxon>Syncephalis</taxon>
    </lineage>
</organism>
<dbReference type="OrthoDB" id="308440at2759"/>
<gene>
    <name evidence="12" type="ORF">SYNPS1DRAFT_31954</name>
</gene>
<comment type="subcellular location">
    <subcellularLocation>
        <location evidence="1">Mitochondrion inner membrane</location>
        <topology evidence="1">Single-pass membrane protein</topology>
    </subcellularLocation>
</comment>
<accession>A0A4P9YTH4</accession>
<keyword evidence="4" id="KW-0645">Protease</keyword>
<dbReference type="Gene3D" id="2.10.109.10">
    <property type="entry name" value="Umud Fragment, subunit A"/>
    <property type="match status" value="1"/>
</dbReference>
<evidence type="ECO:0000256" key="5">
    <source>
        <dbReference type="ARBA" id="ARBA00022692"/>
    </source>
</evidence>
<dbReference type="GO" id="GO:0006465">
    <property type="term" value="P:signal peptide processing"/>
    <property type="evidence" value="ECO:0007669"/>
    <property type="project" value="InterPro"/>
</dbReference>
<keyword evidence="13" id="KW-1185">Reference proteome</keyword>
<evidence type="ECO:0000313" key="13">
    <source>
        <dbReference type="Proteomes" id="UP000278143"/>
    </source>
</evidence>
<dbReference type="GO" id="GO:0006627">
    <property type="term" value="P:protein processing involved in protein targeting to mitochondrion"/>
    <property type="evidence" value="ECO:0007669"/>
    <property type="project" value="InterPro"/>
</dbReference>
<dbReference type="EMBL" id="KZ992093">
    <property type="protein sequence ID" value="RKP22451.1"/>
    <property type="molecule type" value="Genomic_DNA"/>
</dbReference>
<keyword evidence="5" id="KW-0812">Transmembrane</keyword>
<evidence type="ECO:0000256" key="7">
    <source>
        <dbReference type="ARBA" id="ARBA00022801"/>
    </source>
</evidence>
<keyword evidence="6" id="KW-0999">Mitochondrion inner membrane</keyword>
<evidence type="ECO:0000256" key="1">
    <source>
        <dbReference type="ARBA" id="ARBA00004434"/>
    </source>
</evidence>
<dbReference type="InterPro" id="IPR000223">
    <property type="entry name" value="Pept_S26A_signal_pept_1"/>
</dbReference>
<reference evidence="13" key="1">
    <citation type="journal article" date="2018" name="Nat. Microbiol.">
        <title>Leveraging single-cell genomics to expand the fungal tree of life.</title>
        <authorList>
            <person name="Ahrendt S.R."/>
            <person name="Quandt C.A."/>
            <person name="Ciobanu D."/>
            <person name="Clum A."/>
            <person name="Salamov A."/>
            <person name="Andreopoulos B."/>
            <person name="Cheng J.F."/>
            <person name="Woyke T."/>
            <person name="Pelin A."/>
            <person name="Henrissat B."/>
            <person name="Reynolds N.K."/>
            <person name="Benny G.L."/>
            <person name="Smith M.E."/>
            <person name="James T.Y."/>
            <person name="Grigoriev I.V."/>
        </authorList>
    </citation>
    <scope>NUCLEOTIDE SEQUENCE [LARGE SCALE GENOMIC DNA]</scope>
    <source>
        <strain evidence="13">Benny S71-1</strain>
    </source>
</reference>
<dbReference type="InterPro" id="IPR036286">
    <property type="entry name" value="LexA/Signal_pep-like_sf"/>
</dbReference>
<proteinExistence type="inferred from homology"/>
<evidence type="ECO:0000256" key="2">
    <source>
        <dbReference type="ARBA" id="ARBA00007066"/>
    </source>
</evidence>
<dbReference type="PRINTS" id="PR00727">
    <property type="entry name" value="LEADERPTASE"/>
</dbReference>
<keyword evidence="7" id="KW-0378">Hydrolase</keyword>
<feature type="domain" description="Peptidase S26" evidence="11">
    <location>
        <begin position="43"/>
        <end position="133"/>
    </location>
</feature>
<dbReference type="AlphaFoldDB" id="A0A4P9YTH4"/>
<dbReference type="InterPro" id="IPR037730">
    <property type="entry name" value="IMP2"/>
</dbReference>
<dbReference type="PANTHER" id="PTHR46041:SF2">
    <property type="entry name" value="MITOCHONDRIAL INNER MEMBRANE PROTEASE SUBUNIT 2"/>
    <property type="match status" value="1"/>
</dbReference>
<evidence type="ECO:0000259" key="11">
    <source>
        <dbReference type="Pfam" id="PF10502"/>
    </source>
</evidence>
<evidence type="ECO:0000256" key="3">
    <source>
        <dbReference type="ARBA" id="ARBA00013650"/>
    </source>
</evidence>
<sequence>MVTGGGSIPRSWLHPGGGSRALDAGGDPYSPTYASCVLMHCFVSFSSPTDPHRVLVKRVIAIAGDKVQSLPSSKRSLPAKQAIFPSTSSVGHVSTIAEEVEVEEDAWITVPRGHCWVEGDDPFHSRDSNAFGPD</sequence>
<evidence type="ECO:0000313" key="12">
    <source>
        <dbReference type="EMBL" id="RKP22451.1"/>
    </source>
</evidence>
<keyword evidence="10" id="KW-0472">Membrane</keyword>
<comment type="similarity">
    <text evidence="2">Belongs to the peptidase S26 family. IMP2 subfamily.</text>
</comment>
<keyword evidence="8" id="KW-1133">Transmembrane helix</keyword>
<evidence type="ECO:0000256" key="4">
    <source>
        <dbReference type="ARBA" id="ARBA00022670"/>
    </source>
</evidence>
<keyword evidence="9" id="KW-0496">Mitochondrion</keyword>
<protein>
    <recommendedName>
        <fullName evidence="3">Mitochondrial inner membrane protease subunit 2</fullName>
    </recommendedName>
</protein>
<evidence type="ECO:0000256" key="8">
    <source>
        <dbReference type="ARBA" id="ARBA00022989"/>
    </source>
</evidence>
<dbReference type="SUPFAM" id="SSF51306">
    <property type="entry name" value="LexA/Signal peptidase"/>
    <property type="match status" value="1"/>
</dbReference>
<dbReference type="PANTHER" id="PTHR46041">
    <property type="entry name" value="MITOCHONDRIAL INNER MEMBRANE PROTEASE SUBUNIT 2"/>
    <property type="match status" value="1"/>
</dbReference>
<dbReference type="GO" id="GO:0042720">
    <property type="term" value="C:mitochondrial inner membrane peptidase complex"/>
    <property type="evidence" value="ECO:0007669"/>
    <property type="project" value="InterPro"/>
</dbReference>
<dbReference type="Proteomes" id="UP000278143">
    <property type="component" value="Unassembled WGS sequence"/>
</dbReference>
<evidence type="ECO:0000256" key="9">
    <source>
        <dbReference type="ARBA" id="ARBA00023128"/>
    </source>
</evidence>
<dbReference type="InterPro" id="IPR019533">
    <property type="entry name" value="Peptidase_S26"/>
</dbReference>